<sequence>MEEYPWDSVDFQRSFRFPTVVQKTNGRSENQLQFRKPTALEKTNFKLRQPCSFASDHFERMTIDASDGKDDVTDTFEHEPVVRGMQVNEGGELQGVCDVEVDLVVVASDFTINGCVHHSYWIGGGPSC</sequence>
<evidence type="ECO:0000313" key="2">
    <source>
        <dbReference type="Proteomes" id="UP001281761"/>
    </source>
</evidence>
<dbReference type="Proteomes" id="UP001281761">
    <property type="component" value="Unassembled WGS sequence"/>
</dbReference>
<reference evidence="1 2" key="1">
    <citation type="journal article" date="2022" name="bioRxiv">
        <title>Genomics of Preaxostyla Flagellates Illuminates Evolutionary Transitions and the Path Towards Mitochondrial Loss.</title>
        <authorList>
            <person name="Novak L.V.F."/>
            <person name="Treitli S.C."/>
            <person name="Pyrih J."/>
            <person name="Halakuc P."/>
            <person name="Pipaliya S.V."/>
            <person name="Vacek V."/>
            <person name="Brzon O."/>
            <person name="Soukal P."/>
            <person name="Eme L."/>
            <person name="Dacks J.B."/>
            <person name="Karnkowska A."/>
            <person name="Elias M."/>
            <person name="Hampl V."/>
        </authorList>
    </citation>
    <scope>NUCLEOTIDE SEQUENCE [LARGE SCALE GENOMIC DNA]</scope>
    <source>
        <strain evidence="1">NAU3</strain>
        <tissue evidence="1">Gut</tissue>
    </source>
</reference>
<accession>A0ABQ9WLB1</accession>
<gene>
    <name evidence="1" type="ORF">BLNAU_24849</name>
</gene>
<evidence type="ECO:0000313" key="1">
    <source>
        <dbReference type="EMBL" id="KAK2940245.1"/>
    </source>
</evidence>
<keyword evidence="2" id="KW-1185">Reference proteome</keyword>
<comment type="caution">
    <text evidence="1">The sequence shown here is derived from an EMBL/GenBank/DDBJ whole genome shotgun (WGS) entry which is preliminary data.</text>
</comment>
<dbReference type="EMBL" id="JARBJD010000708">
    <property type="protein sequence ID" value="KAK2940245.1"/>
    <property type="molecule type" value="Genomic_DNA"/>
</dbReference>
<protein>
    <submittedName>
        <fullName evidence="1">Uncharacterized protein</fullName>
    </submittedName>
</protein>
<name>A0ABQ9WLB1_9EUKA</name>
<organism evidence="1 2">
    <name type="scientific">Blattamonas nauphoetae</name>
    <dbReference type="NCBI Taxonomy" id="2049346"/>
    <lineage>
        <taxon>Eukaryota</taxon>
        <taxon>Metamonada</taxon>
        <taxon>Preaxostyla</taxon>
        <taxon>Oxymonadida</taxon>
        <taxon>Blattamonas</taxon>
    </lineage>
</organism>
<proteinExistence type="predicted"/>